<reference evidence="2" key="2">
    <citation type="submission" date="2015-01" db="EMBL/GenBank/DDBJ databases">
        <title>Evolutionary Origins and Diversification of the Mycorrhizal Mutualists.</title>
        <authorList>
            <consortium name="DOE Joint Genome Institute"/>
            <consortium name="Mycorrhizal Genomics Consortium"/>
            <person name="Kohler A."/>
            <person name="Kuo A."/>
            <person name="Nagy L.G."/>
            <person name="Floudas D."/>
            <person name="Copeland A."/>
            <person name="Barry K.W."/>
            <person name="Cichocki N."/>
            <person name="Veneault-Fourrey C."/>
            <person name="LaButti K."/>
            <person name="Lindquist E.A."/>
            <person name="Lipzen A."/>
            <person name="Lundell T."/>
            <person name="Morin E."/>
            <person name="Murat C."/>
            <person name="Riley R."/>
            <person name="Ohm R."/>
            <person name="Sun H."/>
            <person name="Tunlid A."/>
            <person name="Henrissat B."/>
            <person name="Grigoriev I.V."/>
            <person name="Hibbett D.S."/>
            <person name="Martin F."/>
        </authorList>
    </citation>
    <scope>NUCLEOTIDE SEQUENCE [LARGE SCALE GENOMIC DNA]</scope>
    <source>
        <strain evidence="2">Ve08.2h10</strain>
    </source>
</reference>
<dbReference type="HOGENOM" id="CLU_1880393_0_0_1"/>
<keyword evidence="2" id="KW-1185">Reference proteome</keyword>
<gene>
    <name evidence="1" type="ORF">PAXRUDRAFT_787019</name>
</gene>
<proteinExistence type="predicted"/>
<reference evidence="1 2" key="1">
    <citation type="submission" date="2014-04" db="EMBL/GenBank/DDBJ databases">
        <authorList>
            <consortium name="DOE Joint Genome Institute"/>
            <person name="Kuo A."/>
            <person name="Kohler A."/>
            <person name="Jargeat P."/>
            <person name="Nagy L.G."/>
            <person name="Floudas D."/>
            <person name="Copeland A."/>
            <person name="Barry K.W."/>
            <person name="Cichocki N."/>
            <person name="Veneault-Fourrey C."/>
            <person name="LaButti K."/>
            <person name="Lindquist E.A."/>
            <person name="Lipzen A."/>
            <person name="Lundell T."/>
            <person name="Morin E."/>
            <person name="Murat C."/>
            <person name="Sun H."/>
            <person name="Tunlid A."/>
            <person name="Henrissat B."/>
            <person name="Grigoriev I.V."/>
            <person name="Hibbett D.S."/>
            <person name="Martin F."/>
            <person name="Nordberg H.P."/>
            <person name="Cantor M.N."/>
            <person name="Hua S.X."/>
        </authorList>
    </citation>
    <scope>NUCLEOTIDE SEQUENCE [LARGE SCALE GENOMIC DNA]</scope>
    <source>
        <strain evidence="1 2">Ve08.2h10</strain>
    </source>
</reference>
<dbReference type="Proteomes" id="UP000054538">
    <property type="component" value="Unassembled WGS sequence"/>
</dbReference>
<feature type="non-terminal residue" evidence="1">
    <location>
        <position position="1"/>
    </location>
</feature>
<dbReference type="OrthoDB" id="10518301at2759"/>
<accession>A0A0D0D555</accession>
<dbReference type="EMBL" id="KN828289">
    <property type="protein sequence ID" value="KIK75174.1"/>
    <property type="molecule type" value="Genomic_DNA"/>
</dbReference>
<protein>
    <submittedName>
        <fullName evidence="1">Uncharacterized protein</fullName>
    </submittedName>
</protein>
<sequence>GWPIPHSSHFLAHPSPLFHPPWAALLPTSHPLVALPWPTCLTCICLSWPIHPILVSISWPTHYLPLHFSVIYSMFLHPQLLDPWPAHTLWPTPFLGSLLGHWKYFPSAHPIAIAPPPPWPTVRWPMTYSQL</sequence>
<organism evidence="1 2">
    <name type="scientific">Paxillus rubicundulus Ve08.2h10</name>
    <dbReference type="NCBI Taxonomy" id="930991"/>
    <lineage>
        <taxon>Eukaryota</taxon>
        <taxon>Fungi</taxon>
        <taxon>Dikarya</taxon>
        <taxon>Basidiomycota</taxon>
        <taxon>Agaricomycotina</taxon>
        <taxon>Agaricomycetes</taxon>
        <taxon>Agaricomycetidae</taxon>
        <taxon>Boletales</taxon>
        <taxon>Paxilineae</taxon>
        <taxon>Paxillaceae</taxon>
        <taxon>Paxillus</taxon>
    </lineage>
</organism>
<dbReference type="InParanoid" id="A0A0D0D555"/>
<dbReference type="AlphaFoldDB" id="A0A0D0D555"/>
<name>A0A0D0D555_9AGAM</name>
<evidence type="ECO:0000313" key="1">
    <source>
        <dbReference type="EMBL" id="KIK75174.1"/>
    </source>
</evidence>
<evidence type="ECO:0000313" key="2">
    <source>
        <dbReference type="Proteomes" id="UP000054538"/>
    </source>
</evidence>